<gene>
    <name evidence="1" type="ORF">MNB_SV-13-2160</name>
</gene>
<dbReference type="AlphaFoldDB" id="A0A1W1D0B9"/>
<reference evidence="1" key="1">
    <citation type="submission" date="2016-10" db="EMBL/GenBank/DDBJ databases">
        <authorList>
            <person name="de Groot N.N."/>
        </authorList>
    </citation>
    <scope>NUCLEOTIDE SEQUENCE</scope>
</reference>
<accession>A0A1W1D0B9</accession>
<dbReference type="EMBL" id="FPHM01000260">
    <property type="protein sequence ID" value="SFV71524.1"/>
    <property type="molecule type" value="Genomic_DNA"/>
</dbReference>
<organism evidence="1">
    <name type="scientific">hydrothermal vent metagenome</name>
    <dbReference type="NCBI Taxonomy" id="652676"/>
    <lineage>
        <taxon>unclassified sequences</taxon>
        <taxon>metagenomes</taxon>
        <taxon>ecological metagenomes</taxon>
    </lineage>
</organism>
<dbReference type="PROSITE" id="PS51191">
    <property type="entry name" value="FEMABX"/>
    <property type="match status" value="1"/>
</dbReference>
<protein>
    <recommendedName>
        <fullName evidence="2">BioF2-like acetyltransferase domain-containing protein</fullName>
    </recommendedName>
</protein>
<dbReference type="Gene3D" id="3.40.630.30">
    <property type="match status" value="1"/>
</dbReference>
<proteinExistence type="predicted"/>
<sequence length="250" mass="29560">MDGEMLKLSYKIKGVRLNECWFSSKEALDKASLFGLYCYRDTYVDTESIALKKEKKYTLINDLSEDKDKIFSRFKPNVRNQIRKFDKIKEFTCTSNYESKALFLEFYSHFAKAKNLPKVEEKSIDKYDNNLFYICGYLEGILTNMQVYLIDKDSETIRLLHSISTLYEEADKHRHAKIGWINRYLHWHTMFHFKSEGFKTFDWGGYTNDPHSPLAGIDKFKAAFGGEKVVLYNYYTLGYFMLKVIQEKVL</sequence>
<name>A0A1W1D0B9_9ZZZZ</name>
<dbReference type="InterPro" id="IPR016181">
    <property type="entry name" value="Acyl_CoA_acyltransferase"/>
</dbReference>
<evidence type="ECO:0008006" key="2">
    <source>
        <dbReference type="Google" id="ProtNLM"/>
    </source>
</evidence>
<dbReference type="GO" id="GO:0016755">
    <property type="term" value="F:aminoacyltransferase activity"/>
    <property type="evidence" value="ECO:0007669"/>
    <property type="project" value="InterPro"/>
</dbReference>
<dbReference type="InterPro" id="IPR003447">
    <property type="entry name" value="FEMABX"/>
</dbReference>
<dbReference type="GO" id="GO:0044038">
    <property type="term" value="P:cell wall macromolecule biosynthetic process"/>
    <property type="evidence" value="ECO:0007669"/>
    <property type="project" value="InterPro"/>
</dbReference>
<evidence type="ECO:0000313" key="1">
    <source>
        <dbReference type="EMBL" id="SFV71524.1"/>
    </source>
</evidence>
<dbReference type="SUPFAM" id="SSF55729">
    <property type="entry name" value="Acyl-CoA N-acyltransferases (Nat)"/>
    <property type="match status" value="1"/>
</dbReference>